<accession>A0A0R1VPV7</accession>
<dbReference type="EMBL" id="AZFN01000001">
    <property type="protein sequence ID" value="KRM03708.1"/>
    <property type="molecule type" value="Genomic_DNA"/>
</dbReference>
<gene>
    <name evidence="2" type="ORF">FC60_GL000078</name>
</gene>
<feature type="transmembrane region" description="Helical" evidence="1">
    <location>
        <begin position="138"/>
        <end position="156"/>
    </location>
</feature>
<feature type="transmembrane region" description="Helical" evidence="1">
    <location>
        <begin position="20"/>
        <end position="38"/>
    </location>
</feature>
<comment type="caution">
    <text evidence="2">The sequence shown here is derived from an EMBL/GenBank/DDBJ whole genome shotgun (WGS) entry which is preliminary data.</text>
</comment>
<dbReference type="AlphaFoldDB" id="A0A0R1VPV7"/>
<dbReference type="PATRIC" id="fig|1423749.3.peg.78"/>
<keyword evidence="1" id="KW-0812">Transmembrane</keyword>
<evidence type="ECO:0000313" key="3">
    <source>
        <dbReference type="Proteomes" id="UP000051739"/>
    </source>
</evidence>
<proteinExistence type="predicted"/>
<evidence type="ECO:0000256" key="1">
    <source>
        <dbReference type="SAM" id="Phobius"/>
    </source>
</evidence>
<dbReference type="RefSeq" id="WP_056936559.1">
    <property type="nucleotide sequence ID" value="NZ_AZFN01000001.1"/>
</dbReference>
<organism evidence="2 3">
    <name type="scientific">Limosilactobacillus gastricus DSM 16045</name>
    <dbReference type="NCBI Taxonomy" id="1423749"/>
    <lineage>
        <taxon>Bacteria</taxon>
        <taxon>Bacillati</taxon>
        <taxon>Bacillota</taxon>
        <taxon>Bacilli</taxon>
        <taxon>Lactobacillales</taxon>
        <taxon>Lactobacillaceae</taxon>
        <taxon>Limosilactobacillus</taxon>
    </lineage>
</organism>
<keyword evidence="3" id="KW-1185">Reference proteome</keyword>
<protein>
    <recommendedName>
        <fullName evidence="4">Integral membrane protein</fullName>
    </recommendedName>
</protein>
<feature type="transmembrane region" description="Helical" evidence="1">
    <location>
        <begin position="75"/>
        <end position="94"/>
    </location>
</feature>
<reference evidence="2 3" key="1">
    <citation type="journal article" date="2015" name="Genome Announc.">
        <title>Expanding the biotechnology potential of lactobacilli through comparative genomics of 213 strains and associated genera.</title>
        <authorList>
            <person name="Sun Z."/>
            <person name="Harris H.M."/>
            <person name="McCann A."/>
            <person name="Guo C."/>
            <person name="Argimon S."/>
            <person name="Zhang W."/>
            <person name="Yang X."/>
            <person name="Jeffery I.B."/>
            <person name="Cooney J.C."/>
            <person name="Kagawa T.F."/>
            <person name="Liu W."/>
            <person name="Song Y."/>
            <person name="Salvetti E."/>
            <person name="Wrobel A."/>
            <person name="Rasinkangas P."/>
            <person name="Parkhill J."/>
            <person name="Rea M.C."/>
            <person name="O'Sullivan O."/>
            <person name="Ritari J."/>
            <person name="Douillard F.P."/>
            <person name="Paul Ross R."/>
            <person name="Yang R."/>
            <person name="Briner A.E."/>
            <person name="Felis G.E."/>
            <person name="de Vos W.M."/>
            <person name="Barrangou R."/>
            <person name="Klaenhammer T.R."/>
            <person name="Caufield P.W."/>
            <person name="Cui Y."/>
            <person name="Zhang H."/>
            <person name="O'Toole P.W."/>
        </authorList>
    </citation>
    <scope>NUCLEOTIDE SEQUENCE [LARGE SCALE GENOMIC DNA]</scope>
    <source>
        <strain evidence="2 3">DSM 16045</strain>
    </source>
</reference>
<keyword evidence="1" id="KW-1133">Transmembrane helix</keyword>
<evidence type="ECO:0008006" key="4">
    <source>
        <dbReference type="Google" id="ProtNLM"/>
    </source>
</evidence>
<dbReference type="Proteomes" id="UP000051739">
    <property type="component" value="Unassembled WGS sequence"/>
</dbReference>
<evidence type="ECO:0000313" key="2">
    <source>
        <dbReference type="EMBL" id="KRM03708.1"/>
    </source>
</evidence>
<keyword evidence="1" id="KW-0472">Membrane</keyword>
<name>A0A0R1VPV7_9LACO</name>
<sequence>MSKIKNWLTLEDDYLPSMRTVSWIAFSLLIVSTPFFAFTSGMGQYLREYLGLIWHLSMFFFINKLPVPDWGKKAGTYWIILDVLSGLLYLNNFYGISGNLSLGIATVSLTMPNTVRYAAHIFEGIWMISSSLTTKNRVIQVCGILTGILIAGYSLVCPFAPSWLLALNSPFMYVWFIWIVRGKY</sequence>